<keyword evidence="4" id="KW-1185">Reference proteome</keyword>
<keyword evidence="1" id="KW-0472">Membrane</keyword>
<proteinExistence type="predicted"/>
<accession>A0A7W2FPL5</accession>
<keyword evidence="1" id="KW-1133">Transmembrane helix</keyword>
<protein>
    <submittedName>
        <fullName evidence="3">Uncharacterized protein</fullName>
    </submittedName>
</protein>
<evidence type="ECO:0000313" key="4">
    <source>
        <dbReference type="Proteomes" id="UP000571701"/>
    </source>
</evidence>
<dbReference type="AlphaFoldDB" id="A0A7W2FPL5"/>
<comment type="caution">
    <text evidence="3">The sequence shown here is derived from an EMBL/GenBank/DDBJ whole genome shotgun (WGS) entry which is preliminary data.</text>
</comment>
<evidence type="ECO:0000313" key="3">
    <source>
        <dbReference type="EMBL" id="MBA5761956.1"/>
    </source>
</evidence>
<organism evidence="3 4">
    <name type="scientific">Vibrio marinisediminis</name>
    <dbReference type="NCBI Taxonomy" id="2758441"/>
    <lineage>
        <taxon>Bacteria</taxon>
        <taxon>Pseudomonadati</taxon>
        <taxon>Pseudomonadota</taxon>
        <taxon>Gammaproteobacteria</taxon>
        <taxon>Vibrionales</taxon>
        <taxon>Vibrionaceae</taxon>
        <taxon>Vibrio</taxon>
    </lineage>
</organism>
<sequence>MKKALWEIVFLLMSFGSVAAVIAPNVPEGYYRLGWIYIISMLGIGVLTLYAEKIIAWCDKQLGIDKGE</sequence>
<evidence type="ECO:0000256" key="2">
    <source>
        <dbReference type="SAM" id="SignalP"/>
    </source>
</evidence>
<name>A0A7W2FPL5_9VIBR</name>
<keyword evidence="2" id="KW-0732">Signal</keyword>
<gene>
    <name evidence="3" type="ORF">H2O73_06290</name>
</gene>
<dbReference type="EMBL" id="JACFYF010000002">
    <property type="protein sequence ID" value="MBA5761956.1"/>
    <property type="molecule type" value="Genomic_DNA"/>
</dbReference>
<keyword evidence="1" id="KW-0812">Transmembrane</keyword>
<dbReference type="Proteomes" id="UP000571701">
    <property type="component" value="Unassembled WGS sequence"/>
</dbReference>
<feature type="transmembrane region" description="Helical" evidence="1">
    <location>
        <begin position="30"/>
        <end position="51"/>
    </location>
</feature>
<dbReference type="RefSeq" id="WP_182107702.1">
    <property type="nucleotide sequence ID" value="NZ_JACFYF010000002.1"/>
</dbReference>
<feature type="signal peptide" evidence="2">
    <location>
        <begin position="1"/>
        <end position="19"/>
    </location>
</feature>
<feature type="chain" id="PRO_5031405192" evidence="2">
    <location>
        <begin position="20"/>
        <end position="68"/>
    </location>
</feature>
<reference evidence="3 4" key="1">
    <citation type="submission" date="2020-07" db="EMBL/GenBank/DDBJ databases">
        <title>Vibrio marinisediminis sp. nov., isolated from marine sediment.</title>
        <authorList>
            <person name="Ji X."/>
        </authorList>
    </citation>
    <scope>NUCLEOTIDE SEQUENCE [LARGE SCALE GENOMIC DNA]</scope>
    <source>
        <strain evidence="3 4">404</strain>
    </source>
</reference>
<evidence type="ECO:0000256" key="1">
    <source>
        <dbReference type="SAM" id="Phobius"/>
    </source>
</evidence>